<proteinExistence type="predicted"/>
<dbReference type="EMBL" id="KZ857445">
    <property type="protein sequence ID" value="RDX44825.1"/>
    <property type="molecule type" value="Genomic_DNA"/>
</dbReference>
<evidence type="ECO:0000313" key="2">
    <source>
        <dbReference type="Proteomes" id="UP000256964"/>
    </source>
</evidence>
<name>A0A371CX26_9APHY</name>
<protein>
    <submittedName>
        <fullName evidence="1">Uncharacterized protein</fullName>
    </submittedName>
</protein>
<dbReference type="AlphaFoldDB" id="A0A371CX26"/>
<evidence type="ECO:0000313" key="1">
    <source>
        <dbReference type="EMBL" id="RDX44825.1"/>
    </source>
</evidence>
<dbReference type="Proteomes" id="UP000256964">
    <property type="component" value="Unassembled WGS sequence"/>
</dbReference>
<keyword evidence="2" id="KW-1185">Reference proteome</keyword>
<sequence>MLQVRTRRPVRASYSLVRPRSTCVLTKSCVALLRTAAADPASYSIMNVDSSLRLPCRFVSVRRRLSSQFLFFDEMLSTSPRSLNVRNVVRSEDIQGPRGRWVLFTLRVHELCSHRRGLASQMSSLSDSDTRPRIQIPSTRQTTRSECLRGLGFSIHGHYA</sequence>
<organism evidence="1 2">
    <name type="scientific">Lentinus brumalis</name>
    <dbReference type="NCBI Taxonomy" id="2498619"/>
    <lineage>
        <taxon>Eukaryota</taxon>
        <taxon>Fungi</taxon>
        <taxon>Dikarya</taxon>
        <taxon>Basidiomycota</taxon>
        <taxon>Agaricomycotina</taxon>
        <taxon>Agaricomycetes</taxon>
        <taxon>Polyporales</taxon>
        <taxon>Polyporaceae</taxon>
        <taxon>Lentinus</taxon>
    </lineage>
</organism>
<reference evidence="1 2" key="1">
    <citation type="journal article" date="2018" name="Biotechnol. Biofuels">
        <title>Integrative visual omics of the white-rot fungus Polyporus brumalis exposes the biotechnological potential of its oxidative enzymes for delignifying raw plant biomass.</title>
        <authorList>
            <person name="Miyauchi S."/>
            <person name="Rancon A."/>
            <person name="Drula E."/>
            <person name="Hage H."/>
            <person name="Chaduli D."/>
            <person name="Favel A."/>
            <person name="Grisel S."/>
            <person name="Henrissat B."/>
            <person name="Herpoel-Gimbert I."/>
            <person name="Ruiz-Duenas F.J."/>
            <person name="Chevret D."/>
            <person name="Hainaut M."/>
            <person name="Lin J."/>
            <person name="Wang M."/>
            <person name="Pangilinan J."/>
            <person name="Lipzen A."/>
            <person name="Lesage-Meessen L."/>
            <person name="Navarro D."/>
            <person name="Riley R."/>
            <person name="Grigoriev I.V."/>
            <person name="Zhou S."/>
            <person name="Raouche S."/>
            <person name="Rosso M.N."/>
        </authorList>
    </citation>
    <scope>NUCLEOTIDE SEQUENCE [LARGE SCALE GENOMIC DNA]</scope>
    <source>
        <strain evidence="1 2">BRFM 1820</strain>
    </source>
</reference>
<accession>A0A371CX26</accession>
<gene>
    <name evidence="1" type="ORF">OH76DRAFT_1408741</name>
</gene>